<protein>
    <recommendedName>
        <fullName evidence="7">C2H2-type domain-containing protein</fullName>
    </recommendedName>
</protein>
<dbReference type="AlphaFoldDB" id="A0A165AYX7"/>
<dbReference type="Proteomes" id="UP000077266">
    <property type="component" value="Unassembled WGS sequence"/>
</dbReference>
<evidence type="ECO:0000256" key="4">
    <source>
        <dbReference type="ARBA" id="ARBA00022833"/>
    </source>
</evidence>
<proteinExistence type="predicted"/>
<feature type="compositionally biased region" description="Polar residues" evidence="6">
    <location>
        <begin position="1"/>
        <end position="27"/>
    </location>
</feature>
<dbReference type="InterPro" id="IPR036236">
    <property type="entry name" value="Znf_C2H2_sf"/>
</dbReference>
<keyword evidence="3 5" id="KW-0863">Zinc-finger</keyword>
<dbReference type="FunFam" id="3.30.160.60:FF:000125">
    <property type="entry name" value="Putative zinc finger protein 143"/>
    <property type="match status" value="1"/>
</dbReference>
<dbReference type="EMBL" id="KV426595">
    <property type="protein sequence ID" value="KZV79553.1"/>
    <property type="molecule type" value="Genomic_DNA"/>
</dbReference>
<accession>A0A165AYX7</accession>
<keyword evidence="10" id="KW-1185">Reference proteome</keyword>
<feature type="domain" description="C2H2-type" evidence="7">
    <location>
        <begin position="69"/>
        <end position="91"/>
    </location>
</feature>
<dbReference type="OrthoDB" id="6077919at2759"/>
<evidence type="ECO:0000313" key="10">
    <source>
        <dbReference type="Proteomes" id="UP000077266"/>
    </source>
</evidence>
<sequence>MPPQFQVYQQQYATAPSAQPVQGSSQGVIHPPPPPGRELDSKYDCPYCGKRFDRPSSIHITSHTGEKPFVCAYPGCGRRFSVNSNMRRHLR</sequence>
<keyword evidence="1" id="KW-0479">Metal-binding</keyword>
<dbReference type="GO" id="GO:0031519">
    <property type="term" value="C:PcG protein complex"/>
    <property type="evidence" value="ECO:0007669"/>
    <property type="project" value="TreeGrafter"/>
</dbReference>
<evidence type="ECO:0000313" key="8">
    <source>
        <dbReference type="EMBL" id="KZV79553.1"/>
    </source>
</evidence>
<evidence type="ECO:0000256" key="2">
    <source>
        <dbReference type="ARBA" id="ARBA00022737"/>
    </source>
</evidence>
<gene>
    <name evidence="9" type="ORF">EXIGLDRAFT_620866</name>
    <name evidence="8" type="ORF">EXIGLDRAFT_631730</name>
</gene>
<evidence type="ECO:0000256" key="5">
    <source>
        <dbReference type="PROSITE-ProRule" id="PRU00042"/>
    </source>
</evidence>
<evidence type="ECO:0000313" key="9">
    <source>
        <dbReference type="EMBL" id="KZV87242.1"/>
    </source>
</evidence>
<dbReference type="SUPFAM" id="SSF57667">
    <property type="entry name" value="beta-beta-alpha zinc fingers"/>
    <property type="match status" value="1"/>
</dbReference>
<dbReference type="PANTHER" id="PTHR14003">
    <property type="entry name" value="TRANSCRIPTIONAL REPRESSOR PROTEIN YY"/>
    <property type="match status" value="1"/>
</dbReference>
<dbReference type="Gene3D" id="3.30.160.60">
    <property type="entry name" value="Classic Zinc Finger"/>
    <property type="match status" value="2"/>
</dbReference>
<dbReference type="PROSITE" id="PS50157">
    <property type="entry name" value="ZINC_FINGER_C2H2_2"/>
    <property type="match status" value="2"/>
</dbReference>
<keyword evidence="2" id="KW-0677">Repeat</keyword>
<name>A0A165AYX7_EXIGL</name>
<dbReference type="GO" id="GO:0000981">
    <property type="term" value="F:DNA-binding transcription factor activity, RNA polymerase II-specific"/>
    <property type="evidence" value="ECO:0007669"/>
    <property type="project" value="UniProtKB-ARBA"/>
</dbReference>
<dbReference type="Pfam" id="PF00096">
    <property type="entry name" value="zf-C2H2"/>
    <property type="match status" value="1"/>
</dbReference>
<feature type="domain" description="C2H2-type" evidence="7">
    <location>
        <begin position="43"/>
        <end position="68"/>
    </location>
</feature>
<feature type="non-terminal residue" evidence="8">
    <location>
        <position position="91"/>
    </location>
</feature>
<dbReference type="GO" id="GO:0000785">
    <property type="term" value="C:chromatin"/>
    <property type="evidence" value="ECO:0007669"/>
    <property type="project" value="TreeGrafter"/>
</dbReference>
<dbReference type="GO" id="GO:0008270">
    <property type="term" value="F:zinc ion binding"/>
    <property type="evidence" value="ECO:0007669"/>
    <property type="project" value="UniProtKB-KW"/>
</dbReference>
<dbReference type="GO" id="GO:0000978">
    <property type="term" value="F:RNA polymerase II cis-regulatory region sequence-specific DNA binding"/>
    <property type="evidence" value="ECO:0007669"/>
    <property type="project" value="TreeGrafter"/>
</dbReference>
<dbReference type="GO" id="GO:0005667">
    <property type="term" value="C:transcription regulator complex"/>
    <property type="evidence" value="ECO:0007669"/>
    <property type="project" value="TreeGrafter"/>
</dbReference>
<evidence type="ECO:0000256" key="6">
    <source>
        <dbReference type="SAM" id="MobiDB-lite"/>
    </source>
</evidence>
<evidence type="ECO:0000256" key="1">
    <source>
        <dbReference type="ARBA" id="ARBA00022723"/>
    </source>
</evidence>
<organism evidence="8 10">
    <name type="scientific">Exidia glandulosa HHB12029</name>
    <dbReference type="NCBI Taxonomy" id="1314781"/>
    <lineage>
        <taxon>Eukaryota</taxon>
        <taxon>Fungi</taxon>
        <taxon>Dikarya</taxon>
        <taxon>Basidiomycota</taxon>
        <taxon>Agaricomycotina</taxon>
        <taxon>Agaricomycetes</taxon>
        <taxon>Auriculariales</taxon>
        <taxon>Exidiaceae</taxon>
        <taxon>Exidia</taxon>
    </lineage>
</organism>
<dbReference type="EMBL" id="KV426131">
    <property type="protein sequence ID" value="KZV87242.1"/>
    <property type="molecule type" value="Genomic_DNA"/>
</dbReference>
<dbReference type="PANTHER" id="PTHR14003:SF19">
    <property type="entry name" value="YY2 TRANSCRIPTION FACTOR"/>
    <property type="match status" value="1"/>
</dbReference>
<feature type="region of interest" description="Disordered" evidence="6">
    <location>
        <begin position="1"/>
        <end position="36"/>
    </location>
</feature>
<reference evidence="8 10" key="1">
    <citation type="journal article" date="2016" name="Mol. Biol. Evol.">
        <title>Comparative Genomics of Early-Diverging Mushroom-Forming Fungi Provides Insights into the Origins of Lignocellulose Decay Capabilities.</title>
        <authorList>
            <person name="Nagy L.G."/>
            <person name="Riley R."/>
            <person name="Tritt A."/>
            <person name="Adam C."/>
            <person name="Daum C."/>
            <person name="Floudas D."/>
            <person name="Sun H."/>
            <person name="Yadav J.S."/>
            <person name="Pangilinan J."/>
            <person name="Larsson K.H."/>
            <person name="Matsuura K."/>
            <person name="Barry K."/>
            <person name="Labutti K."/>
            <person name="Kuo R."/>
            <person name="Ohm R.A."/>
            <person name="Bhattacharya S.S."/>
            <person name="Shirouzu T."/>
            <person name="Yoshinaga Y."/>
            <person name="Martin F.M."/>
            <person name="Grigoriev I.V."/>
            <person name="Hibbett D.S."/>
        </authorList>
    </citation>
    <scope>NUCLEOTIDE SEQUENCE [LARGE SCALE GENOMIC DNA]</scope>
    <source>
        <strain evidence="8 10">HHB12029</strain>
    </source>
</reference>
<evidence type="ECO:0000259" key="7">
    <source>
        <dbReference type="PROSITE" id="PS50157"/>
    </source>
</evidence>
<evidence type="ECO:0000256" key="3">
    <source>
        <dbReference type="ARBA" id="ARBA00022771"/>
    </source>
</evidence>
<dbReference type="InterPro" id="IPR013087">
    <property type="entry name" value="Znf_C2H2_type"/>
</dbReference>
<dbReference type="STRING" id="1314781.A0A165AYX7"/>
<keyword evidence="4" id="KW-0862">Zinc</keyword>